<sequence>MEAGETQAGADGIRIVVLSSWNFNEGGHAFIKRLDYSAYCTDFWKAV</sequence>
<name>A0A382Z465_9ZZZZ</name>
<organism evidence="1">
    <name type="scientific">marine metagenome</name>
    <dbReference type="NCBI Taxonomy" id="408172"/>
    <lineage>
        <taxon>unclassified sequences</taxon>
        <taxon>metagenomes</taxon>
        <taxon>ecological metagenomes</taxon>
    </lineage>
</organism>
<dbReference type="AlphaFoldDB" id="A0A382Z465"/>
<accession>A0A382Z465</accession>
<evidence type="ECO:0000313" key="1">
    <source>
        <dbReference type="EMBL" id="SVD90261.1"/>
    </source>
</evidence>
<gene>
    <name evidence="1" type="ORF">METZ01_LOCUS443115</name>
</gene>
<proteinExistence type="predicted"/>
<protein>
    <submittedName>
        <fullName evidence="1">Uncharacterized protein</fullName>
    </submittedName>
</protein>
<reference evidence="1" key="1">
    <citation type="submission" date="2018-05" db="EMBL/GenBank/DDBJ databases">
        <authorList>
            <person name="Lanie J.A."/>
            <person name="Ng W.-L."/>
            <person name="Kazmierczak K.M."/>
            <person name="Andrzejewski T.M."/>
            <person name="Davidsen T.M."/>
            <person name="Wayne K.J."/>
            <person name="Tettelin H."/>
            <person name="Glass J.I."/>
            <person name="Rusch D."/>
            <person name="Podicherti R."/>
            <person name="Tsui H.-C.T."/>
            <person name="Winkler M.E."/>
        </authorList>
    </citation>
    <scope>NUCLEOTIDE SEQUENCE</scope>
</reference>
<dbReference type="EMBL" id="UINC01180859">
    <property type="protein sequence ID" value="SVD90261.1"/>
    <property type="molecule type" value="Genomic_DNA"/>
</dbReference>